<comment type="cofactor">
    <cofactor evidence="1 6">
        <name>a divalent metal cation</name>
        <dbReference type="ChEBI" id="CHEBI:60240"/>
    </cofactor>
</comment>
<comment type="catalytic activity">
    <reaction evidence="6">
        <text>UTP + H2O = UMP + diphosphate + H(+)</text>
        <dbReference type="Rhea" id="RHEA:29395"/>
        <dbReference type="ChEBI" id="CHEBI:15377"/>
        <dbReference type="ChEBI" id="CHEBI:15378"/>
        <dbReference type="ChEBI" id="CHEBI:33019"/>
        <dbReference type="ChEBI" id="CHEBI:46398"/>
        <dbReference type="ChEBI" id="CHEBI:57865"/>
        <dbReference type="EC" id="3.6.1.9"/>
    </reaction>
</comment>
<dbReference type="HAMAP" id="MF_00528">
    <property type="entry name" value="Maf"/>
    <property type="match status" value="1"/>
</dbReference>
<dbReference type="SUPFAM" id="SSF52972">
    <property type="entry name" value="ITPase-like"/>
    <property type="match status" value="1"/>
</dbReference>
<organism evidence="7 8">
    <name type="scientific">Candidatus Butyricicoccus avistercoris</name>
    <dbReference type="NCBI Taxonomy" id="2838518"/>
    <lineage>
        <taxon>Bacteria</taxon>
        <taxon>Bacillati</taxon>
        <taxon>Bacillota</taxon>
        <taxon>Clostridia</taxon>
        <taxon>Eubacteriales</taxon>
        <taxon>Butyricicoccaceae</taxon>
        <taxon>Butyricicoccus</taxon>
    </lineage>
</organism>
<feature type="site" description="Important for substrate specificity" evidence="6">
    <location>
        <position position="12"/>
    </location>
</feature>
<comment type="catalytic activity">
    <reaction evidence="6">
        <text>dTTP + H2O = dTMP + diphosphate + H(+)</text>
        <dbReference type="Rhea" id="RHEA:28534"/>
        <dbReference type="ChEBI" id="CHEBI:15377"/>
        <dbReference type="ChEBI" id="CHEBI:15378"/>
        <dbReference type="ChEBI" id="CHEBI:33019"/>
        <dbReference type="ChEBI" id="CHEBI:37568"/>
        <dbReference type="ChEBI" id="CHEBI:63528"/>
        <dbReference type="EC" id="3.6.1.9"/>
    </reaction>
</comment>
<dbReference type="PIRSF" id="PIRSF006305">
    <property type="entry name" value="Maf"/>
    <property type="match status" value="1"/>
</dbReference>
<keyword evidence="4 6" id="KW-0378">Hydrolase</keyword>
<comment type="similarity">
    <text evidence="6">Belongs to the Maf family. YhdE subfamily.</text>
</comment>
<dbReference type="EC" id="3.6.1.9" evidence="6"/>
<evidence type="ECO:0000256" key="6">
    <source>
        <dbReference type="HAMAP-Rule" id="MF_00528"/>
    </source>
</evidence>
<evidence type="ECO:0000256" key="2">
    <source>
        <dbReference type="ARBA" id="ARBA00004496"/>
    </source>
</evidence>
<dbReference type="Pfam" id="PF02545">
    <property type="entry name" value="Maf"/>
    <property type="match status" value="1"/>
</dbReference>
<proteinExistence type="inferred from homology"/>
<protein>
    <recommendedName>
        <fullName evidence="6">dTTP/UTP pyrophosphatase</fullName>
        <shortName evidence="6">dTTPase/UTPase</shortName>
        <ecNumber evidence="6">3.6.1.9</ecNumber>
    </recommendedName>
    <alternativeName>
        <fullName evidence="6">Nucleoside triphosphate pyrophosphatase</fullName>
    </alternativeName>
    <alternativeName>
        <fullName evidence="6">Nucleotide pyrophosphatase</fullName>
        <shortName evidence="6">Nucleotide PPase</shortName>
    </alternativeName>
</protein>
<dbReference type="Gene3D" id="3.90.950.10">
    <property type="match status" value="1"/>
</dbReference>
<evidence type="ECO:0000313" key="7">
    <source>
        <dbReference type="EMBL" id="HIV61369.1"/>
    </source>
</evidence>
<feature type="site" description="Important for substrate specificity" evidence="6">
    <location>
        <position position="152"/>
    </location>
</feature>
<name>A0A9D1PG11_9FIRM</name>
<dbReference type="PANTHER" id="PTHR43213">
    <property type="entry name" value="BIFUNCTIONAL DTTP/UTP PYROPHOSPHATASE/METHYLTRANSFERASE PROTEIN-RELATED"/>
    <property type="match status" value="1"/>
</dbReference>
<dbReference type="NCBIfam" id="TIGR00172">
    <property type="entry name" value="maf"/>
    <property type="match status" value="1"/>
</dbReference>
<keyword evidence="3 6" id="KW-0963">Cytoplasm</keyword>
<evidence type="ECO:0000256" key="4">
    <source>
        <dbReference type="ARBA" id="ARBA00022801"/>
    </source>
</evidence>
<comment type="caution">
    <text evidence="7">The sequence shown here is derived from an EMBL/GenBank/DDBJ whole genome shotgun (WGS) entry which is preliminary data.</text>
</comment>
<feature type="active site" description="Proton acceptor" evidence="6">
    <location>
        <position position="69"/>
    </location>
</feature>
<dbReference type="PANTHER" id="PTHR43213:SF5">
    <property type="entry name" value="BIFUNCTIONAL DTTP_UTP PYROPHOSPHATASE_METHYLTRANSFERASE PROTEIN-RELATED"/>
    <property type="match status" value="1"/>
</dbReference>
<keyword evidence="5 6" id="KW-0546">Nucleotide metabolism</keyword>
<dbReference type="GO" id="GO:0047429">
    <property type="term" value="F:nucleoside triphosphate diphosphatase activity"/>
    <property type="evidence" value="ECO:0007669"/>
    <property type="project" value="UniProtKB-EC"/>
</dbReference>
<evidence type="ECO:0000256" key="3">
    <source>
        <dbReference type="ARBA" id="ARBA00022490"/>
    </source>
</evidence>
<feature type="site" description="Important for substrate specificity" evidence="6">
    <location>
        <position position="70"/>
    </location>
</feature>
<dbReference type="CDD" id="cd00555">
    <property type="entry name" value="Maf"/>
    <property type="match status" value="1"/>
</dbReference>
<evidence type="ECO:0000313" key="8">
    <source>
        <dbReference type="Proteomes" id="UP000886808"/>
    </source>
</evidence>
<comment type="function">
    <text evidence="6">Nucleoside triphosphate pyrophosphatase that hydrolyzes dTTP and UTP. May have a dual role in cell division arrest and in preventing the incorporation of modified nucleotides into cellular nucleic acids.</text>
</comment>
<evidence type="ECO:0000256" key="1">
    <source>
        <dbReference type="ARBA" id="ARBA00001968"/>
    </source>
</evidence>
<dbReference type="EMBL" id="DXIE01000006">
    <property type="protein sequence ID" value="HIV61369.1"/>
    <property type="molecule type" value="Genomic_DNA"/>
</dbReference>
<dbReference type="GO" id="GO:0009117">
    <property type="term" value="P:nucleotide metabolic process"/>
    <property type="evidence" value="ECO:0007669"/>
    <property type="project" value="UniProtKB-KW"/>
</dbReference>
<dbReference type="AlphaFoldDB" id="A0A9D1PG11"/>
<dbReference type="GO" id="GO:0005737">
    <property type="term" value="C:cytoplasm"/>
    <property type="evidence" value="ECO:0007669"/>
    <property type="project" value="UniProtKB-SubCell"/>
</dbReference>
<comment type="subcellular location">
    <subcellularLocation>
        <location evidence="2 6">Cytoplasm</location>
    </subcellularLocation>
</comment>
<dbReference type="InterPro" id="IPR003697">
    <property type="entry name" value="Maf-like"/>
</dbReference>
<reference evidence="7" key="2">
    <citation type="submission" date="2021-04" db="EMBL/GenBank/DDBJ databases">
        <authorList>
            <person name="Gilroy R."/>
        </authorList>
    </citation>
    <scope>NUCLEOTIDE SEQUENCE</scope>
    <source>
        <strain evidence="7">CHK193-4272</strain>
    </source>
</reference>
<comment type="caution">
    <text evidence="6">Lacks conserved residue(s) required for the propagation of feature annotation.</text>
</comment>
<sequence length="190" mass="20926">MKKIILASASPRRQELLSNITTDFTVCPADADETLPEGLSIEKQIETLAKRKAEAVLEQNPDSIVIGSDTMVVVDNKPLGKPKDKEDAIRMLKMLSGRKHEVITGVAVLCKDKKIINHRTTKVKFRVLTEHEIESYVATGEPMDKAGAYGIQGLGSVLVEGIEGDYFSVVGLPVSLVYTMLCEIEHYMSH</sequence>
<reference evidence="7" key="1">
    <citation type="journal article" date="2021" name="PeerJ">
        <title>Extensive microbial diversity within the chicken gut microbiome revealed by metagenomics and culture.</title>
        <authorList>
            <person name="Gilroy R."/>
            <person name="Ravi A."/>
            <person name="Getino M."/>
            <person name="Pursley I."/>
            <person name="Horton D.L."/>
            <person name="Alikhan N.F."/>
            <person name="Baker D."/>
            <person name="Gharbi K."/>
            <person name="Hall N."/>
            <person name="Watson M."/>
            <person name="Adriaenssens E.M."/>
            <person name="Foster-Nyarko E."/>
            <person name="Jarju S."/>
            <person name="Secka A."/>
            <person name="Antonio M."/>
            <person name="Oren A."/>
            <person name="Chaudhuri R.R."/>
            <person name="La Ragione R."/>
            <person name="Hildebrand F."/>
            <person name="Pallen M.J."/>
        </authorList>
    </citation>
    <scope>NUCLEOTIDE SEQUENCE</scope>
    <source>
        <strain evidence="7">CHK193-4272</strain>
    </source>
</reference>
<evidence type="ECO:0000256" key="5">
    <source>
        <dbReference type="ARBA" id="ARBA00023080"/>
    </source>
</evidence>
<dbReference type="FunFam" id="3.90.950.10:FF:000005">
    <property type="entry name" value="7-methyl-GTP pyrophosphatase"/>
    <property type="match status" value="1"/>
</dbReference>
<accession>A0A9D1PG11</accession>
<dbReference type="Proteomes" id="UP000886808">
    <property type="component" value="Unassembled WGS sequence"/>
</dbReference>
<dbReference type="InterPro" id="IPR029001">
    <property type="entry name" value="ITPase-like_fam"/>
</dbReference>
<gene>
    <name evidence="7" type="primary">maf</name>
    <name evidence="7" type="ORF">H9746_00730</name>
</gene>